<dbReference type="PANTHER" id="PTHR34817:SF1">
    <property type="entry name" value="NUCLEOTIDYLTRANSFERASE"/>
    <property type="match status" value="1"/>
</dbReference>
<dbReference type="RefSeq" id="WP_202653481.1">
    <property type="nucleotide sequence ID" value="NZ_JAESWB010000134.1"/>
</dbReference>
<dbReference type="Pfam" id="PF10127">
    <property type="entry name" value="RlaP"/>
    <property type="match status" value="1"/>
</dbReference>
<organism evidence="1 2">
    <name type="scientific">Neobacillus paridis</name>
    <dbReference type="NCBI Taxonomy" id="2803862"/>
    <lineage>
        <taxon>Bacteria</taxon>
        <taxon>Bacillati</taxon>
        <taxon>Bacillota</taxon>
        <taxon>Bacilli</taxon>
        <taxon>Bacillales</taxon>
        <taxon>Bacillaceae</taxon>
        <taxon>Neobacillus</taxon>
    </lineage>
</organism>
<name>A0ABS1TLY6_9BACI</name>
<protein>
    <submittedName>
        <fullName evidence="1">Nucleotidyltransferase domain-containing protein</fullName>
    </submittedName>
</protein>
<keyword evidence="2" id="KW-1185">Reference proteome</keyword>
<accession>A0ABS1TLY6</accession>
<reference evidence="1 2" key="1">
    <citation type="submission" date="2021-01" db="EMBL/GenBank/DDBJ databases">
        <title>Genome public.</title>
        <authorList>
            <person name="Liu C."/>
            <person name="Sun Q."/>
        </authorList>
    </citation>
    <scope>NUCLEOTIDE SEQUENCE [LARGE SCALE GENOMIC DNA]</scope>
    <source>
        <strain evidence="1 2">YIM B02564</strain>
    </source>
</reference>
<gene>
    <name evidence="1" type="ORF">JK635_08270</name>
</gene>
<dbReference type="InterPro" id="IPR018775">
    <property type="entry name" value="RlaP"/>
</dbReference>
<comment type="caution">
    <text evidence="1">The sequence shown here is derived from an EMBL/GenBank/DDBJ whole genome shotgun (WGS) entry which is preliminary data.</text>
</comment>
<dbReference type="PANTHER" id="PTHR34817">
    <property type="entry name" value="NUCLEOTIDYLTRANSFERASE"/>
    <property type="match status" value="1"/>
</dbReference>
<evidence type="ECO:0000313" key="1">
    <source>
        <dbReference type="EMBL" id="MBL4952203.1"/>
    </source>
</evidence>
<sequence length="126" mass="14662">MTLQKKKTKKKERKMVNLAFQAVVGSHNYNLVTPTSDKDKKAFFFPNFYILYKGFQPASKAITGETEDIEYHDIRKLTHLLFKSNVNFLEVLFSVEVNTYHPVYGKLSYHLSLDFLYRSVLGMKAT</sequence>
<dbReference type="Proteomes" id="UP000623967">
    <property type="component" value="Unassembled WGS sequence"/>
</dbReference>
<evidence type="ECO:0000313" key="2">
    <source>
        <dbReference type="Proteomes" id="UP000623967"/>
    </source>
</evidence>
<dbReference type="EMBL" id="JAESWB010000134">
    <property type="protein sequence ID" value="MBL4952203.1"/>
    <property type="molecule type" value="Genomic_DNA"/>
</dbReference>
<proteinExistence type="predicted"/>